<sequence length="62" mass="7232">MEIVRVKAGLLLFSPFMEDIVMNSRPRSNTSRAPQVASLRRLLQVLRKESIYIREDKPHHLS</sequence>
<organism evidence="1 2">
    <name type="scientific">Heterotrigona itama</name>
    <dbReference type="NCBI Taxonomy" id="395501"/>
    <lineage>
        <taxon>Eukaryota</taxon>
        <taxon>Metazoa</taxon>
        <taxon>Ecdysozoa</taxon>
        <taxon>Arthropoda</taxon>
        <taxon>Hexapoda</taxon>
        <taxon>Insecta</taxon>
        <taxon>Pterygota</taxon>
        <taxon>Neoptera</taxon>
        <taxon>Endopterygota</taxon>
        <taxon>Hymenoptera</taxon>
        <taxon>Apocrita</taxon>
        <taxon>Aculeata</taxon>
        <taxon>Apoidea</taxon>
        <taxon>Anthophila</taxon>
        <taxon>Apidae</taxon>
        <taxon>Heterotrigona</taxon>
    </lineage>
</organism>
<dbReference type="AlphaFoldDB" id="A0A6V7H0E9"/>
<proteinExistence type="predicted"/>
<dbReference type="EMBL" id="CAJDYZ010002709">
    <property type="protein sequence ID" value="CAD1469643.1"/>
    <property type="molecule type" value="Genomic_DNA"/>
</dbReference>
<reference evidence="1" key="1">
    <citation type="submission" date="2020-07" db="EMBL/GenBank/DDBJ databases">
        <authorList>
            <person name="Nazaruddin N."/>
        </authorList>
    </citation>
    <scope>NUCLEOTIDE SEQUENCE</scope>
</reference>
<dbReference type="Proteomes" id="UP000752696">
    <property type="component" value="Unassembled WGS sequence"/>
</dbReference>
<keyword evidence="2" id="KW-1185">Reference proteome</keyword>
<protein>
    <submittedName>
        <fullName evidence="1">Uncharacterized protein</fullName>
    </submittedName>
</protein>
<feature type="non-terminal residue" evidence="1">
    <location>
        <position position="62"/>
    </location>
</feature>
<evidence type="ECO:0000313" key="1">
    <source>
        <dbReference type="EMBL" id="CAD1469643.1"/>
    </source>
</evidence>
<comment type="caution">
    <text evidence="1">The sequence shown here is derived from an EMBL/GenBank/DDBJ whole genome shotgun (WGS) entry which is preliminary data.</text>
</comment>
<name>A0A6V7H0E9_9HYME</name>
<gene>
    <name evidence="1" type="ORF">MHI_LOCUS140686</name>
</gene>
<accession>A0A6V7H0E9</accession>
<evidence type="ECO:0000313" key="2">
    <source>
        <dbReference type="Proteomes" id="UP000752696"/>
    </source>
</evidence>